<organism evidence="1 2">
    <name type="scientific">Sphaerodactylus townsendi</name>
    <dbReference type="NCBI Taxonomy" id="933632"/>
    <lineage>
        <taxon>Eukaryota</taxon>
        <taxon>Metazoa</taxon>
        <taxon>Chordata</taxon>
        <taxon>Craniata</taxon>
        <taxon>Vertebrata</taxon>
        <taxon>Euteleostomi</taxon>
        <taxon>Lepidosauria</taxon>
        <taxon>Squamata</taxon>
        <taxon>Bifurcata</taxon>
        <taxon>Gekkota</taxon>
        <taxon>Sphaerodactylidae</taxon>
        <taxon>Sphaerodactylus</taxon>
    </lineage>
</organism>
<protein>
    <submittedName>
        <fullName evidence="1">Uncharacterized protein</fullName>
    </submittedName>
</protein>
<reference evidence="1" key="1">
    <citation type="submission" date="2021-08" db="EMBL/GenBank/DDBJ databases">
        <title>The first chromosome-level gecko genome reveals the dynamic sex chromosomes of Neotropical dwarf geckos (Sphaerodactylidae: Sphaerodactylus).</title>
        <authorList>
            <person name="Pinto B.J."/>
            <person name="Keating S.E."/>
            <person name="Gamble T."/>
        </authorList>
    </citation>
    <scope>NUCLEOTIDE SEQUENCE</scope>
    <source>
        <strain evidence="1">TG3544</strain>
    </source>
</reference>
<gene>
    <name evidence="1" type="ORF">K3G42_016542</name>
</gene>
<dbReference type="Proteomes" id="UP000827872">
    <property type="component" value="Linkage Group LG04"/>
</dbReference>
<dbReference type="EMBL" id="CM037617">
    <property type="protein sequence ID" value="KAH8004653.1"/>
    <property type="molecule type" value="Genomic_DNA"/>
</dbReference>
<evidence type="ECO:0000313" key="1">
    <source>
        <dbReference type="EMBL" id="KAH8004653.1"/>
    </source>
</evidence>
<accession>A0ACB8FH45</accession>
<keyword evidence="2" id="KW-1185">Reference proteome</keyword>
<sequence length="144" mass="16943">MVISLMKNISYYMQEKKRGKTCKDIPENSPSHGEFYTEECPVYDNLHHHQQDILNESYYEQMNAHSQMPNNEVQPKAERQMCYASLDHSVKRKPKNLQKKKYPPLESDEDQLTRSCSMPTDTCIYLNSEQLIIENKVSEDSFCQ</sequence>
<evidence type="ECO:0000313" key="2">
    <source>
        <dbReference type="Proteomes" id="UP000827872"/>
    </source>
</evidence>
<name>A0ACB8FH45_9SAUR</name>
<comment type="caution">
    <text evidence="1">The sequence shown here is derived from an EMBL/GenBank/DDBJ whole genome shotgun (WGS) entry which is preliminary data.</text>
</comment>
<proteinExistence type="predicted"/>